<dbReference type="CDD" id="cd07996">
    <property type="entry name" value="WGR_MMR_like"/>
    <property type="match status" value="1"/>
</dbReference>
<dbReference type="Pfam" id="PF25148">
    <property type="entry name" value="DUF7824"/>
    <property type="match status" value="1"/>
</dbReference>
<reference evidence="3" key="1">
    <citation type="journal article" date="2019" name="Int. J. Syst. Evol. Microbiol.">
        <title>The Global Catalogue of Microorganisms (GCM) 10K type strain sequencing project: providing services to taxonomists for standard genome sequencing and annotation.</title>
        <authorList>
            <consortium name="The Broad Institute Genomics Platform"/>
            <consortium name="The Broad Institute Genome Sequencing Center for Infectious Disease"/>
            <person name="Wu L."/>
            <person name="Ma J."/>
        </authorList>
    </citation>
    <scope>NUCLEOTIDE SEQUENCE [LARGE SCALE GENOMIC DNA]</scope>
    <source>
        <strain evidence="3">KCTC 22814</strain>
    </source>
</reference>
<dbReference type="SMART" id="SM00773">
    <property type="entry name" value="WGR"/>
    <property type="match status" value="1"/>
</dbReference>
<dbReference type="InterPro" id="IPR056726">
    <property type="entry name" value="DUF7824"/>
</dbReference>
<dbReference type="EMBL" id="JBHUPB010000015">
    <property type="protein sequence ID" value="MFD2970200.1"/>
    <property type="molecule type" value="Genomic_DNA"/>
</dbReference>
<dbReference type="Gene3D" id="2.20.140.10">
    <property type="entry name" value="WGR domain"/>
    <property type="match status" value="1"/>
</dbReference>
<dbReference type="Pfam" id="PF05406">
    <property type="entry name" value="WGR"/>
    <property type="match status" value="1"/>
</dbReference>
<accession>A0ABW6BL29</accession>
<dbReference type="RefSeq" id="WP_320183681.1">
    <property type="nucleotide sequence ID" value="NZ_CP138332.1"/>
</dbReference>
<gene>
    <name evidence="2" type="ORF">ACFS7Y_22605</name>
</gene>
<dbReference type="InterPro" id="IPR036930">
    <property type="entry name" value="WGR_dom_sf"/>
</dbReference>
<evidence type="ECO:0000259" key="1">
    <source>
        <dbReference type="PROSITE" id="PS51977"/>
    </source>
</evidence>
<dbReference type="PANTHER" id="PTHR30634">
    <property type="entry name" value="OUTER MEMBRANE LOLAB LIPOPROTEIN INSERTION APPARATUS"/>
    <property type="match status" value="1"/>
</dbReference>
<dbReference type="InterPro" id="IPR045472">
    <property type="entry name" value="DUF6493"/>
</dbReference>
<dbReference type="Pfam" id="PF25149">
    <property type="entry name" value="DUF7825"/>
    <property type="match status" value="1"/>
</dbReference>
<dbReference type="Proteomes" id="UP001597525">
    <property type="component" value="Unassembled WGS sequence"/>
</dbReference>
<dbReference type="InterPro" id="IPR008893">
    <property type="entry name" value="WGR_domain"/>
</dbReference>
<name>A0ABW6BL29_9SPHI</name>
<evidence type="ECO:0000313" key="3">
    <source>
        <dbReference type="Proteomes" id="UP001597525"/>
    </source>
</evidence>
<feature type="domain" description="WGR" evidence="1">
    <location>
        <begin position="1"/>
        <end position="83"/>
    </location>
</feature>
<dbReference type="InterPro" id="IPR049809">
    <property type="entry name" value="YehF/YfeS-like_WGR"/>
</dbReference>
<proteinExistence type="predicted"/>
<dbReference type="PANTHER" id="PTHR30634:SF13">
    <property type="entry name" value="PROTEIN YEHF"/>
    <property type="match status" value="1"/>
</dbReference>
<dbReference type="InterPro" id="IPR050458">
    <property type="entry name" value="LolB"/>
</dbReference>
<dbReference type="PROSITE" id="PS51977">
    <property type="entry name" value="WGR"/>
    <property type="match status" value="1"/>
</dbReference>
<dbReference type="SUPFAM" id="SSF142921">
    <property type="entry name" value="WGR domain-like"/>
    <property type="match status" value="1"/>
</dbReference>
<sequence length="1043" mass="119192">MFRHLKYIDGNSDKFWQIEQEGNTHTVTYGKNGTSGQSKTKTFDSEEASVKDAEKLTNEKIKKGYSDDGTVVVPNIDSSAKRSGTGFSSSQQAKLQLQETLRTLIKSGKAVDVLPFLKEYSKGNLELLKKEIKQAKKYWMSYVDLSNDAEFRQMASHGWGKRGTNSQEYKIKLLALGTFSLSDSTTWSEFVDLLSQQQDPILADLLDWAKPDWLAEYLKQQYQKNDWNYVAYSALRKWEAQGLLAFEEEVYARSLTNYHQWRANEKDVEKYVRYLLDDPLTVSRDIPLLFAYETNIQNIYLHFDYQSKENVLFWDQIFDHMLSEGKVDKRWLFISALEAQTKSWNPNLRSYFRKLIERLNVENEMLLQEQTAIFPLLHAELPAVVNFAVELLKPLLLDSKFDLLEFENWLAAVFMRADVKKSIKTLLIQFDKILKIQVKARASLLLLVSDVFMVPELQLQERAVKLICKYGDTNDADLSEKLSLYSDQLLGNLKDELKPFLSDDEGLSLEEVLAPLQGDVNSYLPQAATVPVLEEILEQPQDWSGILFQVGKVLGDNDSVQMEILVNAWMIHRASFPDDYKVQLEPYTKQLNKTYRESAWFHYFSNFLHAIYYNPEKISLQPDRYMTHSKTVAVLGNLLLTVQRRMLANVNLPLLSLPTHAPCYVNPLQLVERLLQYEKAEQAIDLLDFSVAVSRMPRVHVEAAWAAAQSLQDGKVKDLLRYALGLSDELLVDKKSWLQKLLPAKQSNDSLWAGIWATAARTHHPNGNFEQLAAVLNEVPFAVAPFRPEPKFESAYYMAYNYATKKQEPEYLGEKLLYALPTFGEIPATFLYGKDLFFRGKDGVSPYYIYGSDVAYMYSLMPQNPEALALFLTSVYSRMNDYAGKSSSALLHCMLHPSYVIDLQSSFYLATCCFNKEKEVRIIAGEVLLHSVEQGRLQPSVMGKDIGFLISHNYGPLGRLIDVLAAVKDISPSQTDALRQVLEATFIATQLGEKPPLNLKKLLEMYFDVKSKSISAIGKNVLEALQRFETVKSLQSILKKIRS</sequence>
<organism evidence="2 3">
    <name type="scientific">Sphingobacterium bambusae</name>
    <dbReference type="NCBI Taxonomy" id="662858"/>
    <lineage>
        <taxon>Bacteria</taxon>
        <taxon>Pseudomonadati</taxon>
        <taxon>Bacteroidota</taxon>
        <taxon>Sphingobacteriia</taxon>
        <taxon>Sphingobacteriales</taxon>
        <taxon>Sphingobacteriaceae</taxon>
        <taxon>Sphingobacterium</taxon>
    </lineage>
</organism>
<evidence type="ECO:0000313" key="2">
    <source>
        <dbReference type="EMBL" id="MFD2970200.1"/>
    </source>
</evidence>
<dbReference type="Pfam" id="PF20103">
    <property type="entry name" value="DUF6493"/>
    <property type="match status" value="1"/>
</dbReference>
<comment type="caution">
    <text evidence="2">The sequence shown here is derived from an EMBL/GenBank/DDBJ whole genome shotgun (WGS) entry which is preliminary data.</text>
</comment>
<keyword evidence="3" id="KW-1185">Reference proteome</keyword>
<dbReference type="InterPro" id="IPR056727">
    <property type="entry name" value="DUF7825"/>
</dbReference>
<protein>
    <submittedName>
        <fullName evidence="2">DUF6493 family protein</fullName>
    </submittedName>
</protein>